<dbReference type="Pfam" id="PF00581">
    <property type="entry name" value="Rhodanese"/>
    <property type="match status" value="1"/>
</dbReference>
<comment type="caution">
    <text evidence="2">The sequence shown here is derived from an EMBL/GenBank/DDBJ whole genome shotgun (WGS) entry which is preliminary data.</text>
</comment>
<evidence type="ECO:0000259" key="1">
    <source>
        <dbReference type="PROSITE" id="PS50206"/>
    </source>
</evidence>
<evidence type="ECO:0000313" key="2">
    <source>
        <dbReference type="EMBL" id="OIQ65367.1"/>
    </source>
</evidence>
<dbReference type="EMBL" id="MLJW01007383">
    <property type="protein sequence ID" value="OIQ65367.1"/>
    <property type="molecule type" value="Genomic_DNA"/>
</dbReference>
<proteinExistence type="predicted"/>
<dbReference type="GO" id="GO:0004792">
    <property type="term" value="F:thiosulfate-cyanide sulfurtransferase activity"/>
    <property type="evidence" value="ECO:0007669"/>
    <property type="project" value="UniProtKB-EC"/>
</dbReference>
<gene>
    <name evidence="2" type="primary">glpE_27</name>
    <name evidence="2" type="ORF">GALL_530750</name>
</gene>
<feature type="domain" description="Rhodanese" evidence="1">
    <location>
        <begin position="37"/>
        <end position="136"/>
    </location>
</feature>
<dbReference type="EC" id="2.8.1.1" evidence="2"/>
<dbReference type="PANTHER" id="PTHR44086:SF10">
    <property type="entry name" value="THIOSULFATE SULFURTRANSFERASE_RHODANESE-LIKE DOMAIN-CONTAINING PROTEIN 3"/>
    <property type="match status" value="1"/>
</dbReference>
<reference evidence="2" key="1">
    <citation type="submission" date="2016-10" db="EMBL/GenBank/DDBJ databases">
        <title>Sequence of Gallionella enrichment culture.</title>
        <authorList>
            <person name="Poehlein A."/>
            <person name="Muehling M."/>
            <person name="Daniel R."/>
        </authorList>
    </citation>
    <scope>NUCLEOTIDE SEQUENCE</scope>
</reference>
<dbReference type="SMART" id="SM00450">
    <property type="entry name" value="RHOD"/>
    <property type="match status" value="1"/>
</dbReference>
<dbReference type="InterPro" id="IPR036873">
    <property type="entry name" value="Rhodanese-like_dom_sf"/>
</dbReference>
<dbReference type="CDD" id="cd01522">
    <property type="entry name" value="RHOD_1"/>
    <property type="match status" value="1"/>
</dbReference>
<name>A0A1J5PC32_9ZZZZ</name>
<dbReference type="AlphaFoldDB" id="A0A1J5PC32"/>
<dbReference type="PANTHER" id="PTHR44086">
    <property type="entry name" value="THIOSULFATE SULFURTRANSFERASE RDL2, MITOCHONDRIAL-RELATED"/>
    <property type="match status" value="1"/>
</dbReference>
<accession>A0A1J5PC32</accession>
<dbReference type="SUPFAM" id="SSF52821">
    <property type="entry name" value="Rhodanese/Cell cycle control phosphatase"/>
    <property type="match status" value="1"/>
</dbReference>
<keyword evidence="2" id="KW-0808">Transferase</keyword>
<dbReference type="InterPro" id="IPR001763">
    <property type="entry name" value="Rhodanese-like_dom"/>
</dbReference>
<dbReference type="Gene3D" id="3.40.250.10">
    <property type="entry name" value="Rhodanese-like domain"/>
    <property type="match status" value="1"/>
</dbReference>
<dbReference type="PROSITE" id="PS50206">
    <property type="entry name" value="RHODANESE_3"/>
    <property type="match status" value="1"/>
</dbReference>
<protein>
    <submittedName>
        <fullName evidence="2">Thiosulfate sulfurtransferase GlpE</fullName>
        <ecNumber evidence="2">2.8.1.1</ecNumber>
    </submittedName>
</protein>
<organism evidence="2">
    <name type="scientific">mine drainage metagenome</name>
    <dbReference type="NCBI Taxonomy" id="410659"/>
    <lineage>
        <taxon>unclassified sequences</taxon>
        <taxon>metagenomes</taxon>
        <taxon>ecological metagenomes</taxon>
    </lineage>
</organism>
<sequence length="150" mass="16417">MPTLNNILHTAQARANAANLPYAGALTPTEAYYLSQHAPGAILVDVRSQAERDLVGAIEQAVTVEWQTYPGWQPNPYFITQLKAAVDPEALVMFFCRSGNRSSQAAVAAYSAGYSEAYNVLEGFEGDKNDLGQRGHKNGWKFAGLPWQQK</sequence>